<dbReference type="Pfam" id="PF00874">
    <property type="entry name" value="PRD"/>
    <property type="match status" value="1"/>
</dbReference>
<dbReference type="Gene3D" id="1.10.10.10">
    <property type="entry name" value="Winged helix-like DNA-binding domain superfamily/Winged helix DNA-binding domain"/>
    <property type="match status" value="1"/>
</dbReference>
<dbReference type="Proteomes" id="UP001147148">
    <property type="component" value="Unassembled WGS sequence"/>
</dbReference>
<dbReference type="PANTHER" id="PTHR30185">
    <property type="entry name" value="CRYPTIC BETA-GLUCOSIDE BGL OPERON ANTITERMINATOR"/>
    <property type="match status" value="1"/>
</dbReference>
<dbReference type="Pfam" id="PF05043">
    <property type="entry name" value="Mga"/>
    <property type="match status" value="1"/>
</dbReference>
<name>A0ABT5X380_9ENTE</name>
<keyword evidence="3" id="KW-0010">Activator</keyword>
<dbReference type="InterPro" id="IPR013011">
    <property type="entry name" value="PTS_EIIB_2"/>
</dbReference>
<evidence type="ECO:0000256" key="4">
    <source>
        <dbReference type="ARBA" id="ARBA00023163"/>
    </source>
</evidence>
<keyword evidence="1" id="KW-0677">Repeat</keyword>
<comment type="caution">
    <text evidence="7">The sequence shown here is derived from an EMBL/GenBank/DDBJ whole genome shotgun (WGS) entry which is preliminary data.</text>
</comment>
<sequence length="484" mass="57453">MFDKLSLEILELFSRYENVTVSEAAKLLNINRRKLLYEIEKINPALEKMFGMSIENDGEKFLLPLSFNEKWNSQYSNLNSYIHKTERLATLTMFIYINNSYISTYHLQELLVLSKNSILKEMKELRVKCEEYGIEIKYSREEGYFFKGKESRIRLFAEKQLTYLLIGCDAEWILERIISLQITKKKKAIFFEEIKNIFKTREVHLVSKRLQFFSWLMYFIYLRSKSDEDDFNISFDDKLCMDVVNTEMREVSNMIFYNYSTRDSLFIATRIIAASDYIELKNEQSEYEFAYLTKWVLEEVSESIGFDFSSNTNIFSTLYSHLIPAYVRIYYDIPLNIPLTATIQYEYKFVFDQVKKGLRVLENKLSVPINDDEVGLFTIHFLGYLKSNRMEDNHFQGLVICEEGISSLLMLVNTLSNIFLNIDFDYYPNQSISEDYDSRKYDMIFSTRKLKSKLIIFEVKPVMSAVERNVLWKKVKKTLETTTY</sequence>
<reference evidence="7" key="1">
    <citation type="submission" date="2022-10" db="EMBL/GenBank/DDBJ databases">
        <title>Vagococcus sp. isolated from poultry meat.</title>
        <authorList>
            <person name="Johansson P."/>
            <person name="Bjorkroth J."/>
        </authorList>
    </citation>
    <scope>NUCLEOTIDE SEQUENCE</scope>
    <source>
        <strain evidence="7">PNs007</strain>
    </source>
</reference>
<evidence type="ECO:0000313" key="7">
    <source>
        <dbReference type="EMBL" id="MDF0480445.1"/>
    </source>
</evidence>
<dbReference type="PANTHER" id="PTHR30185:SF18">
    <property type="entry name" value="TRANSCRIPTIONAL REGULATOR MTLR"/>
    <property type="match status" value="1"/>
</dbReference>
<evidence type="ECO:0000259" key="5">
    <source>
        <dbReference type="PROSITE" id="PS51099"/>
    </source>
</evidence>
<protein>
    <submittedName>
        <fullName evidence="7">PRD domain-containing protein</fullName>
    </submittedName>
</protein>
<evidence type="ECO:0000256" key="1">
    <source>
        <dbReference type="ARBA" id="ARBA00022737"/>
    </source>
</evidence>
<keyword evidence="2" id="KW-0805">Transcription regulation</keyword>
<keyword evidence="4" id="KW-0804">Transcription</keyword>
<evidence type="ECO:0000313" key="8">
    <source>
        <dbReference type="Proteomes" id="UP001147148"/>
    </source>
</evidence>
<dbReference type="InterPro" id="IPR011608">
    <property type="entry name" value="PRD"/>
</dbReference>
<keyword evidence="8" id="KW-1185">Reference proteome</keyword>
<dbReference type="InterPro" id="IPR036634">
    <property type="entry name" value="PRD_sf"/>
</dbReference>
<organism evidence="7 8">
    <name type="scientific">Vagococcus proximus</name>
    <dbReference type="NCBI Taxonomy" id="2991417"/>
    <lineage>
        <taxon>Bacteria</taxon>
        <taxon>Bacillati</taxon>
        <taxon>Bacillota</taxon>
        <taxon>Bacilli</taxon>
        <taxon>Lactobacillales</taxon>
        <taxon>Enterococcaceae</taxon>
        <taxon>Vagococcus</taxon>
    </lineage>
</organism>
<proteinExistence type="predicted"/>
<dbReference type="EMBL" id="JAPDSH010000007">
    <property type="protein sequence ID" value="MDF0480445.1"/>
    <property type="molecule type" value="Genomic_DNA"/>
</dbReference>
<feature type="domain" description="PTS EIIB type-2" evidence="5">
    <location>
        <begin position="395"/>
        <end position="483"/>
    </location>
</feature>
<evidence type="ECO:0000256" key="2">
    <source>
        <dbReference type="ARBA" id="ARBA00023015"/>
    </source>
</evidence>
<dbReference type="InterPro" id="IPR050661">
    <property type="entry name" value="BglG_antiterminators"/>
</dbReference>
<dbReference type="SUPFAM" id="SSF63520">
    <property type="entry name" value="PTS-regulatory domain, PRD"/>
    <property type="match status" value="1"/>
</dbReference>
<dbReference type="RefSeq" id="WP_275472017.1">
    <property type="nucleotide sequence ID" value="NZ_JAPDSH010000007.1"/>
</dbReference>
<feature type="domain" description="PRD" evidence="6">
    <location>
        <begin position="284"/>
        <end position="391"/>
    </location>
</feature>
<accession>A0ABT5X380</accession>
<dbReference type="Gene3D" id="1.10.1790.10">
    <property type="entry name" value="PRD domain"/>
    <property type="match status" value="1"/>
</dbReference>
<evidence type="ECO:0000256" key="3">
    <source>
        <dbReference type="ARBA" id="ARBA00023159"/>
    </source>
</evidence>
<evidence type="ECO:0000259" key="6">
    <source>
        <dbReference type="PROSITE" id="PS51372"/>
    </source>
</evidence>
<dbReference type="InterPro" id="IPR007737">
    <property type="entry name" value="Mga_HTH"/>
</dbReference>
<dbReference type="InterPro" id="IPR036388">
    <property type="entry name" value="WH-like_DNA-bd_sf"/>
</dbReference>
<dbReference type="PROSITE" id="PS51099">
    <property type="entry name" value="PTS_EIIB_TYPE_2"/>
    <property type="match status" value="1"/>
</dbReference>
<gene>
    <name evidence="7" type="ORF">OL233_09140</name>
</gene>
<dbReference type="PROSITE" id="PS51372">
    <property type="entry name" value="PRD_2"/>
    <property type="match status" value="1"/>
</dbReference>